<dbReference type="Proteomes" id="UP000034107">
    <property type="component" value="Unassembled WGS sequence"/>
</dbReference>
<comment type="similarity">
    <text evidence="1">Belongs to the BtpA family.</text>
</comment>
<reference evidence="2 3" key="1">
    <citation type="journal article" date="2015" name="Nature">
        <title>rRNA introns, odd ribosomes, and small enigmatic genomes across a large radiation of phyla.</title>
        <authorList>
            <person name="Brown C.T."/>
            <person name="Hug L.A."/>
            <person name="Thomas B.C."/>
            <person name="Sharon I."/>
            <person name="Castelle C.J."/>
            <person name="Singh A."/>
            <person name="Wilkins M.J."/>
            <person name="Williams K.H."/>
            <person name="Banfield J.F."/>
        </authorList>
    </citation>
    <scope>NUCLEOTIDE SEQUENCE [LARGE SCALE GENOMIC DNA]</scope>
</reference>
<dbReference type="InterPro" id="IPR011060">
    <property type="entry name" value="RibuloseP-bd_barrel"/>
</dbReference>
<accession>A0A0G1RMJ8</accession>
<dbReference type="Pfam" id="PF03437">
    <property type="entry name" value="BtpA"/>
    <property type="match status" value="1"/>
</dbReference>
<dbReference type="EMBL" id="LCLS01000006">
    <property type="protein sequence ID" value="KKU22130.1"/>
    <property type="molecule type" value="Genomic_DNA"/>
</dbReference>
<proteinExistence type="inferred from homology"/>
<dbReference type="InterPro" id="IPR005137">
    <property type="entry name" value="BtpA"/>
</dbReference>
<evidence type="ECO:0000313" key="3">
    <source>
        <dbReference type="Proteomes" id="UP000034107"/>
    </source>
</evidence>
<evidence type="ECO:0000313" key="2">
    <source>
        <dbReference type="EMBL" id="KKU22130.1"/>
    </source>
</evidence>
<dbReference type="SUPFAM" id="SSF51366">
    <property type="entry name" value="Ribulose-phoshate binding barrel"/>
    <property type="match status" value="1"/>
</dbReference>
<dbReference type="PATRIC" id="fig|1618732.3.peg.301"/>
<comment type="caution">
    <text evidence="2">The sequence shown here is derived from an EMBL/GenBank/DDBJ whole genome shotgun (WGS) entry which is preliminary data.</text>
</comment>
<evidence type="ECO:0000256" key="1">
    <source>
        <dbReference type="ARBA" id="ARBA00006007"/>
    </source>
</evidence>
<dbReference type="PANTHER" id="PTHR21381:SF3">
    <property type="entry name" value="SGC REGION PROTEIN SGCQ-RELATED"/>
    <property type="match status" value="1"/>
</dbReference>
<gene>
    <name evidence="2" type="ORF">UX31_C0006G0042</name>
</gene>
<dbReference type="AlphaFoldDB" id="A0A0G1RMJ8"/>
<dbReference type="PIRSF" id="PIRSF005956">
    <property type="entry name" value="BtpA"/>
    <property type="match status" value="1"/>
</dbReference>
<organism evidence="2 3">
    <name type="scientific">Candidatus Nomurabacteria bacterium GW2011_GWA1_46_11</name>
    <dbReference type="NCBI Taxonomy" id="1618732"/>
    <lineage>
        <taxon>Bacteria</taxon>
        <taxon>Candidatus Nomuraibacteriota</taxon>
    </lineage>
</organism>
<protein>
    <submittedName>
        <fullName evidence="2">Membrane complex biogenesis protein, BtpA family</fullName>
    </submittedName>
</protein>
<sequence>MELKRIFNKSKNVVIGAIHFPPLFGYKDSPGLKVALKNALADLRAFEKGGVDALIFENNYDLPHKMLVDSPVVASMTYLGQELKKATKLPVGVSVLWNDYKTALSIAKVLGLQFIRIPAFVDTVETSYGIAKANYKEAIAFRKLIGAKDVGIFADIHVKHAKLLSKHTLLQSAKLAIKAGADGLILTGKWTGDVPDLKQLKSLRKGMGSFPILIGSGTNAENIKSLLSLANATIVSTSVKQGSAKVKETNVKPYSRRVSEVKVRTLLRALR</sequence>
<dbReference type="PANTHER" id="PTHR21381">
    <property type="entry name" value="ZGC:162297"/>
    <property type="match status" value="1"/>
</dbReference>
<dbReference type="NCBIfam" id="TIGR00259">
    <property type="entry name" value="thylakoid_BtpA"/>
    <property type="match status" value="1"/>
</dbReference>
<name>A0A0G1RMJ8_9BACT</name>